<evidence type="ECO:0000259" key="1">
    <source>
        <dbReference type="PROSITE" id="PS51301"/>
    </source>
</evidence>
<dbReference type="Pfam" id="PF03374">
    <property type="entry name" value="ANT"/>
    <property type="match status" value="1"/>
</dbReference>
<reference evidence="2 3" key="1">
    <citation type="submission" date="2023-11" db="EMBL/GenBank/DDBJ databases">
        <title>Draft genome of Azohydromonas lata strain H1 (DSM1123), a polyhydroxyalkanoate producer.</title>
        <authorList>
            <person name="Traversa D."/>
            <person name="D'Addabbo P."/>
            <person name="Pazzani C."/>
            <person name="Manzari C."/>
            <person name="Chiara M."/>
            <person name="Scrascia M."/>
        </authorList>
    </citation>
    <scope>NUCLEOTIDE SEQUENCE [LARGE SCALE GENOMIC DNA]</scope>
    <source>
        <strain evidence="2 3">H1</strain>
    </source>
</reference>
<dbReference type="InterPro" id="IPR018004">
    <property type="entry name" value="KilA/APSES_HTH"/>
</dbReference>
<gene>
    <name evidence="2" type="ORF">SM757_15020</name>
</gene>
<keyword evidence="3" id="KW-1185">Reference proteome</keyword>
<evidence type="ECO:0000313" key="3">
    <source>
        <dbReference type="Proteomes" id="UP001293718"/>
    </source>
</evidence>
<dbReference type="PROSITE" id="PS51301">
    <property type="entry name" value="KILA_N"/>
    <property type="match status" value="1"/>
</dbReference>
<feature type="domain" description="KilA-N" evidence="1">
    <location>
        <begin position="38"/>
        <end position="145"/>
    </location>
</feature>
<dbReference type="InterPro" id="IPR017880">
    <property type="entry name" value="KilA_N"/>
</dbReference>
<dbReference type="InterPro" id="IPR005039">
    <property type="entry name" value="Ant_C"/>
</dbReference>
<proteinExistence type="predicted"/>
<comment type="caution">
    <text evidence="2">The sequence shown here is derived from an EMBL/GenBank/DDBJ whole genome shotgun (WGS) entry which is preliminary data.</text>
</comment>
<evidence type="ECO:0000313" key="2">
    <source>
        <dbReference type="EMBL" id="MDZ5457888.1"/>
    </source>
</evidence>
<dbReference type="Pfam" id="PF04383">
    <property type="entry name" value="KilA-N"/>
    <property type="match status" value="1"/>
</dbReference>
<accession>A0ABU5IFI0</accession>
<name>A0ABU5IFI0_9BURK</name>
<sequence>MRNARSDESKAGVAGQGGAIVTQDHAAVQPLHATTSGQLRHGALEVASIAIRSDAQGRLCLNDLHRAAGGQTKHRPSTWLQNQQTRELIRELVADGASRNSVTPLATVNDGHNNGSYVVRELVYAYAMWISPAFHLRVIRAYDAMVAQPVAAVPALPRTYKEALLALIAAEDEKEALAAQVQVLEPKAQFHDAVSGAVNDQTVQEVAKVLGTGQNRLFAFLRDEGLLMHDNLPYQRHVDAGHFRVVERTFADRRGERHTYTRTLVTGKGLTLIQKRLAAQAAAAYPLGLSRKTRHGPTTGLHGA</sequence>
<dbReference type="RefSeq" id="WP_322466074.1">
    <property type="nucleotide sequence ID" value="NZ_JAXOJX010000023.1"/>
</dbReference>
<dbReference type="SMART" id="SM01252">
    <property type="entry name" value="KilA-N"/>
    <property type="match status" value="1"/>
</dbReference>
<organism evidence="2 3">
    <name type="scientific">Azohydromonas lata</name>
    <dbReference type="NCBI Taxonomy" id="45677"/>
    <lineage>
        <taxon>Bacteria</taxon>
        <taxon>Pseudomonadati</taxon>
        <taxon>Pseudomonadota</taxon>
        <taxon>Betaproteobacteria</taxon>
        <taxon>Burkholderiales</taxon>
        <taxon>Sphaerotilaceae</taxon>
        <taxon>Azohydromonas</taxon>
    </lineage>
</organism>
<protein>
    <submittedName>
        <fullName evidence="2">Phage antirepressor KilAC domain-containing protein</fullName>
    </submittedName>
</protein>
<dbReference type="EMBL" id="JAXOJX010000023">
    <property type="protein sequence ID" value="MDZ5457888.1"/>
    <property type="molecule type" value="Genomic_DNA"/>
</dbReference>
<dbReference type="Proteomes" id="UP001293718">
    <property type="component" value="Unassembled WGS sequence"/>
</dbReference>